<keyword evidence="2" id="KW-1185">Reference proteome</keyword>
<proteinExistence type="predicted"/>
<gene>
    <name evidence="1" type="ORF">GCM10023342_01550</name>
</gene>
<evidence type="ECO:0000313" key="2">
    <source>
        <dbReference type="Proteomes" id="UP001500074"/>
    </source>
</evidence>
<reference evidence="2" key="1">
    <citation type="journal article" date="2019" name="Int. J. Syst. Evol. Microbiol.">
        <title>The Global Catalogue of Microorganisms (GCM) 10K type strain sequencing project: providing services to taxonomists for standard genome sequencing and annotation.</title>
        <authorList>
            <consortium name="The Broad Institute Genomics Platform"/>
            <consortium name="The Broad Institute Genome Sequencing Center for Infectious Disease"/>
            <person name="Wu L."/>
            <person name="Ma J."/>
        </authorList>
    </citation>
    <scope>NUCLEOTIDE SEQUENCE [LARGE SCALE GENOMIC DNA]</scope>
    <source>
        <strain evidence="2">JCM 18472</strain>
    </source>
</reference>
<dbReference type="EMBL" id="BAABKI010000002">
    <property type="protein sequence ID" value="GAA5169486.1"/>
    <property type="molecule type" value="Genomic_DNA"/>
</dbReference>
<organism evidence="1 2">
    <name type="scientific">Modicisalibacter zincidurans</name>
    <dbReference type="NCBI Taxonomy" id="1178777"/>
    <lineage>
        <taxon>Bacteria</taxon>
        <taxon>Pseudomonadati</taxon>
        <taxon>Pseudomonadota</taxon>
        <taxon>Gammaproteobacteria</taxon>
        <taxon>Oceanospirillales</taxon>
        <taxon>Halomonadaceae</taxon>
        <taxon>Modicisalibacter</taxon>
    </lineage>
</organism>
<accession>A0ABP9QYH2</accession>
<comment type="caution">
    <text evidence="1">The sequence shown here is derived from an EMBL/GenBank/DDBJ whole genome shotgun (WGS) entry which is preliminary data.</text>
</comment>
<sequence length="75" mass="8271">MVLVEPSTAARTVEIGRKALPRTLVAFRKSRRFIVLFPGTRWVMHRVYGARITSPKLGFSIGAMVPGSIPLTNSC</sequence>
<protein>
    <submittedName>
        <fullName evidence="1">Uncharacterized protein</fullName>
    </submittedName>
</protein>
<dbReference type="Proteomes" id="UP001500074">
    <property type="component" value="Unassembled WGS sequence"/>
</dbReference>
<name>A0ABP9QYH2_9GAMM</name>
<evidence type="ECO:0000313" key="1">
    <source>
        <dbReference type="EMBL" id="GAA5169486.1"/>
    </source>
</evidence>